<dbReference type="Proteomes" id="UP000324800">
    <property type="component" value="Unassembled WGS sequence"/>
</dbReference>
<protein>
    <recommendedName>
        <fullName evidence="1">RSE1/DDB1/CPSF1 first beta-propeller domain-containing protein</fullName>
    </recommendedName>
</protein>
<dbReference type="InterPro" id="IPR018846">
    <property type="entry name" value="Beta-prop_RSE1/DDB1/CPSF1_1st"/>
</dbReference>
<proteinExistence type="predicted"/>
<name>A0A5J4VCZ4_9EUKA</name>
<feature type="non-terminal residue" evidence="2">
    <location>
        <position position="1"/>
    </location>
</feature>
<dbReference type="InterPro" id="IPR015943">
    <property type="entry name" value="WD40/YVTN_repeat-like_dom_sf"/>
</dbReference>
<dbReference type="AlphaFoldDB" id="A0A5J4VCZ4"/>
<comment type="caution">
    <text evidence="2">The sequence shown here is derived from an EMBL/GenBank/DDBJ whole genome shotgun (WGS) entry which is preliminary data.</text>
</comment>
<evidence type="ECO:0000313" key="2">
    <source>
        <dbReference type="EMBL" id="KAA6380371.1"/>
    </source>
</evidence>
<dbReference type="EMBL" id="SNRW01007941">
    <property type="protein sequence ID" value="KAA6380371.1"/>
    <property type="molecule type" value="Genomic_DNA"/>
</dbReference>
<gene>
    <name evidence="2" type="ORF">EZS28_024100</name>
</gene>
<feature type="domain" description="RSE1/DDB1/CPSF1 first beta-propeller" evidence="1">
    <location>
        <begin position="2"/>
        <end position="76"/>
    </location>
</feature>
<reference evidence="2 3" key="1">
    <citation type="submission" date="2019-03" db="EMBL/GenBank/DDBJ databases">
        <title>Single cell metagenomics reveals metabolic interactions within the superorganism composed of flagellate Streblomastix strix and complex community of Bacteroidetes bacteria on its surface.</title>
        <authorList>
            <person name="Treitli S.C."/>
            <person name="Kolisko M."/>
            <person name="Husnik F."/>
            <person name="Keeling P."/>
            <person name="Hampl V."/>
        </authorList>
    </citation>
    <scope>NUCLEOTIDE SEQUENCE [LARGE SCALE GENOMIC DNA]</scope>
    <source>
        <strain evidence="2">ST1C</strain>
    </source>
</reference>
<organism evidence="2 3">
    <name type="scientific">Streblomastix strix</name>
    <dbReference type="NCBI Taxonomy" id="222440"/>
    <lineage>
        <taxon>Eukaryota</taxon>
        <taxon>Metamonada</taxon>
        <taxon>Preaxostyla</taxon>
        <taxon>Oxymonadida</taxon>
        <taxon>Streblomastigidae</taxon>
        <taxon>Streblomastix</taxon>
    </lineage>
</organism>
<evidence type="ECO:0000259" key="1">
    <source>
        <dbReference type="Pfam" id="PF10433"/>
    </source>
</evidence>
<dbReference type="Pfam" id="PF10433">
    <property type="entry name" value="Beta-prop_RSE1_1st"/>
    <property type="match status" value="1"/>
</dbReference>
<evidence type="ECO:0000313" key="3">
    <source>
        <dbReference type="Proteomes" id="UP000324800"/>
    </source>
</evidence>
<sequence>ATVGQFLNRRQNTLILAKRTVLSLFSYDSEKFHLLDHKNIYRQVFSIHTVPQINSLDCLLVVSVNGEWLFLQWHENDFFPLTSGSLMDAALRIMKNPEERRFRINPTFQWAILVIPQDERTNTHISNPNSSNRLQQTNEIQHQSFDNISSLIDDVHHPIDRVSLRALCFIDECVCIGLEYDGPGADLMYDISEKMDETLMNIPQMCGWGDEYAVTLDNGLENTWRAKQNNKENEFEIKDEKQKVSIAHAQTFIFTEEGINENYGCSLLLDTVLRVRHAEYIRKIQLPEFPFAFPDNLNNSFDNIASIYAIVDTTEGVSLLSFNLDFSHQTIKLGSFAVVGLPNSSSRIIVLHNEQNKNSTSSKAIILQYSINKAFIFPFPTALPIPPFGFCHVYVEDRTELIQQDQQQKQHSSPLISQQEDQSKQFVHKLLLGGGKDIISIQDGQIQQQHYDSKCINNIVIIQPKRNEPKPEKLKHKEQFNKLIQNTTAIITTTSGYPIMMQLETGIIKEVSDNDDFCLPTGNIQQVINIPPKWQSRNQIQEDRMAFGVAHGISGTGEIYIVSVGHKLKEITHDDLRWDQNVNLFSSQYFAGCGVKEYLLVQQENIIDDHQLGINLKML</sequence>
<accession>A0A5J4VCZ4</accession>
<dbReference type="Gene3D" id="2.130.10.10">
    <property type="entry name" value="YVTN repeat-like/Quinoprotein amine dehydrogenase"/>
    <property type="match status" value="1"/>
</dbReference>